<reference evidence="1 2" key="1">
    <citation type="journal article" date="2022" name="Nat. Genet.">
        <title>Improved pea reference genome and pan-genome highlight genomic features and evolutionary characteristics.</title>
        <authorList>
            <person name="Yang T."/>
            <person name="Liu R."/>
            <person name="Luo Y."/>
            <person name="Hu S."/>
            <person name="Wang D."/>
            <person name="Wang C."/>
            <person name="Pandey M.K."/>
            <person name="Ge S."/>
            <person name="Xu Q."/>
            <person name="Li N."/>
            <person name="Li G."/>
            <person name="Huang Y."/>
            <person name="Saxena R.K."/>
            <person name="Ji Y."/>
            <person name="Li M."/>
            <person name="Yan X."/>
            <person name="He Y."/>
            <person name="Liu Y."/>
            <person name="Wang X."/>
            <person name="Xiang C."/>
            <person name="Varshney R.K."/>
            <person name="Ding H."/>
            <person name="Gao S."/>
            <person name="Zong X."/>
        </authorList>
    </citation>
    <scope>NUCLEOTIDE SEQUENCE [LARGE SCALE GENOMIC DNA]</scope>
    <source>
        <strain evidence="1 2">cv. Zhongwan 6</strain>
    </source>
</reference>
<name>A0A9D4YI67_PEA</name>
<accession>A0A9D4YI67</accession>
<dbReference type="AlphaFoldDB" id="A0A9D4YI67"/>
<gene>
    <name evidence="1" type="ORF">KIW84_023180</name>
</gene>
<dbReference type="Proteomes" id="UP001058974">
    <property type="component" value="Chromosome 2"/>
</dbReference>
<keyword evidence="2" id="KW-1185">Reference proteome</keyword>
<evidence type="ECO:0000313" key="1">
    <source>
        <dbReference type="EMBL" id="KAI5436951.1"/>
    </source>
</evidence>
<proteinExistence type="predicted"/>
<comment type="caution">
    <text evidence="1">The sequence shown here is derived from an EMBL/GenBank/DDBJ whole genome shotgun (WGS) entry which is preliminary data.</text>
</comment>
<sequence length="53" mass="6156">MEFQEVSLYSFVSRVDVDFVSNFHKGYGPSPISVLDSTYSEDISVIYECEFYE</sequence>
<organism evidence="1 2">
    <name type="scientific">Pisum sativum</name>
    <name type="common">Garden pea</name>
    <name type="synonym">Lathyrus oleraceus</name>
    <dbReference type="NCBI Taxonomy" id="3888"/>
    <lineage>
        <taxon>Eukaryota</taxon>
        <taxon>Viridiplantae</taxon>
        <taxon>Streptophyta</taxon>
        <taxon>Embryophyta</taxon>
        <taxon>Tracheophyta</taxon>
        <taxon>Spermatophyta</taxon>
        <taxon>Magnoliopsida</taxon>
        <taxon>eudicotyledons</taxon>
        <taxon>Gunneridae</taxon>
        <taxon>Pentapetalae</taxon>
        <taxon>rosids</taxon>
        <taxon>fabids</taxon>
        <taxon>Fabales</taxon>
        <taxon>Fabaceae</taxon>
        <taxon>Papilionoideae</taxon>
        <taxon>50 kb inversion clade</taxon>
        <taxon>NPAAA clade</taxon>
        <taxon>Hologalegina</taxon>
        <taxon>IRL clade</taxon>
        <taxon>Fabeae</taxon>
        <taxon>Lathyrus</taxon>
    </lineage>
</organism>
<protein>
    <submittedName>
        <fullName evidence="1">Uncharacterized protein</fullName>
    </submittedName>
</protein>
<evidence type="ECO:0000313" key="2">
    <source>
        <dbReference type="Proteomes" id="UP001058974"/>
    </source>
</evidence>
<dbReference type="Gramene" id="Psat02G0318000-T1">
    <property type="protein sequence ID" value="KAI5436951.1"/>
    <property type="gene ID" value="KIW84_023180"/>
</dbReference>
<dbReference type="EMBL" id="JAMSHJ010000002">
    <property type="protein sequence ID" value="KAI5436951.1"/>
    <property type="molecule type" value="Genomic_DNA"/>
</dbReference>